<reference evidence="3 4" key="1">
    <citation type="journal article" date="2018" name="Gigascience">
        <title>Genomes of trombidid mites reveal novel predicted allergens and laterally-transferred genes associated with secondary metabolism.</title>
        <authorList>
            <person name="Dong X."/>
            <person name="Chaisiri K."/>
            <person name="Xia D."/>
            <person name="Armstrong S.D."/>
            <person name="Fang Y."/>
            <person name="Donnelly M.J."/>
            <person name="Kadowaki T."/>
            <person name="McGarry J.W."/>
            <person name="Darby A.C."/>
            <person name="Makepeace B.L."/>
        </authorList>
    </citation>
    <scope>NUCLEOTIDE SEQUENCE [LARGE SCALE GENOMIC DNA]</scope>
    <source>
        <strain evidence="3">UoL-UT</strain>
    </source>
</reference>
<dbReference type="Gene3D" id="3.30.200.20">
    <property type="entry name" value="Phosphorylase Kinase, domain 1"/>
    <property type="match status" value="1"/>
</dbReference>
<keyword evidence="3" id="KW-0675">Receptor</keyword>
<comment type="caution">
    <text evidence="3">The sequence shown here is derived from an EMBL/GenBank/DDBJ whole genome shotgun (WGS) entry which is preliminary data.</text>
</comment>
<dbReference type="Pfam" id="PF07714">
    <property type="entry name" value="PK_Tyr_Ser-Thr"/>
    <property type="match status" value="1"/>
</dbReference>
<dbReference type="Proteomes" id="UP000288716">
    <property type="component" value="Unassembled WGS sequence"/>
</dbReference>
<dbReference type="InterPro" id="IPR011009">
    <property type="entry name" value="Kinase-like_dom_sf"/>
</dbReference>
<dbReference type="AlphaFoldDB" id="A0A443SIE6"/>
<dbReference type="GO" id="GO:0004672">
    <property type="term" value="F:protein kinase activity"/>
    <property type="evidence" value="ECO:0007669"/>
    <property type="project" value="InterPro"/>
</dbReference>
<protein>
    <submittedName>
        <fullName evidence="3">Tyrosine-protein kinase transmembrane receptor ROR1-like protein</fullName>
    </submittedName>
</protein>
<keyword evidence="3" id="KW-0472">Membrane</keyword>
<keyword evidence="4" id="KW-1185">Reference proteome</keyword>
<organism evidence="3 4">
    <name type="scientific">Leptotrombidium deliense</name>
    <dbReference type="NCBI Taxonomy" id="299467"/>
    <lineage>
        <taxon>Eukaryota</taxon>
        <taxon>Metazoa</taxon>
        <taxon>Ecdysozoa</taxon>
        <taxon>Arthropoda</taxon>
        <taxon>Chelicerata</taxon>
        <taxon>Arachnida</taxon>
        <taxon>Acari</taxon>
        <taxon>Acariformes</taxon>
        <taxon>Trombidiformes</taxon>
        <taxon>Prostigmata</taxon>
        <taxon>Anystina</taxon>
        <taxon>Parasitengona</taxon>
        <taxon>Trombiculoidea</taxon>
        <taxon>Trombiculidae</taxon>
        <taxon>Leptotrombidium</taxon>
    </lineage>
</organism>
<dbReference type="SUPFAM" id="SSF56112">
    <property type="entry name" value="Protein kinase-like (PK-like)"/>
    <property type="match status" value="1"/>
</dbReference>
<accession>A0A443SIE6</accession>
<name>A0A443SIE6_9ACAR</name>
<evidence type="ECO:0000313" key="4">
    <source>
        <dbReference type="Proteomes" id="UP000288716"/>
    </source>
</evidence>
<feature type="domain" description="Protein kinase" evidence="2">
    <location>
        <begin position="44"/>
        <end position="105"/>
    </location>
</feature>
<evidence type="ECO:0000256" key="1">
    <source>
        <dbReference type="SAM" id="MobiDB-lite"/>
    </source>
</evidence>
<dbReference type="EMBL" id="NCKV01002117">
    <property type="protein sequence ID" value="RWS27303.1"/>
    <property type="molecule type" value="Genomic_DNA"/>
</dbReference>
<dbReference type="PROSITE" id="PS50011">
    <property type="entry name" value="PROTEIN_KINASE_DOM"/>
    <property type="match status" value="1"/>
</dbReference>
<dbReference type="InterPro" id="IPR001245">
    <property type="entry name" value="Ser-Thr/Tyr_kinase_cat_dom"/>
</dbReference>
<gene>
    <name evidence="3" type="ORF">B4U80_01168</name>
</gene>
<evidence type="ECO:0000259" key="2">
    <source>
        <dbReference type="PROSITE" id="PS50011"/>
    </source>
</evidence>
<evidence type="ECO:0000313" key="3">
    <source>
        <dbReference type="EMBL" id="RWS27303.1"/>
    </source>
</evidence>
<dbReference type="InterPro" id="IPR000719">
    <property type="entry name" value="Prot_kinase_dom"/>
</dbReference>
<dbReference type="STRING" id="299467.A0A443SIE6"/>
<sequence>MNSILRPPSSPALSKNSSRRDSSKNFEMRTLLTTESQFPPLCAIKIENEIGDSIFGKILKGELLTPHGVVIPITALTMNTNAQSDDNEFKSEAELLCSLQHPNIV</sequence>
<dbReference type="VEuPathDB" id="VectorBase:LDEU004737"/>
<keyword evidence="3" id="KW-0812">Transmembrane</keyword>
<keyword evidence="3" id="KW-0418">Kinase</keyword>
<proteinExistence type="predicted"/>
<keyword evidence="3" id="KW-0808">Transferase</keyword>
<feature type="region of interest" description="Disordered" evidence="1">
    <location>
        <begin position="1"/>
        <end position="25"/>
    </location>
</feature>
<dbReference type="GO" id="GO:0005524">
    <property type="term" value="F:ATP binding"/>
    <property type="evidence" value="ECO:0007669"/>
    <property type="project" value="InterPro"/>
</dbReference>